<dbReference type="NCBIfam" id="TIGR00229">
    <property type="entry name" value="sensory_box"/>
    <property type="match status" value="1"/>
</dbReference>
<dbReference type="InterPro" id="IPR000160">
    <property type="entry name" value="GGDEF_dom"/>
</dbReference>
<evidence type="ECO:0000313" key="6">
    <source>
        <dbReference type="Proteomes" id="UP000694300"/>
    </source>
</evidence>
<accession>A0ABS6UI65</accession>
<dbReference type="SMART" id="SM00086">
    <property type="entry name" value="PAC"/>
    <property type="match status" value="1"/>
</dbReference>
<sequence>MSGHDEQDGAADALAASWARALSGEVADPAPVAALLRDPAARLLAAWTEEDPARAGDAAADTGRSLVLAGLADLGVLDASLAHLTTHLSPAATAPDAAARLATIVSRMAVGYAAAVQQRVRAEQQRLGLAALAARSAADRARRTSEARFAAVFAGSPMGIGVAALDGRVLESNAALGEIFGLTPEQFREHSLQEFVHPEDDPEIWTRLDAMLAGTLDHMRLEKTVWHTEGRPVRLEVVLTLLRDPDEVPRYIVGMVADITERRDLEDRLRHQALHDPLTRLPNRALFLERLDAALRTGGCEVGVCFIDLDGFKAVNDTLGHTVGDELLRAVAQRLTTDLVPDGHLVARMGGDEFVVLVEQGGAAELERVPGRILDAVRRPLRLDGRDLTVTASVGVVRRSDGGDTAAELLKAADTTLMWAKDDGRDRCAFFDPDRHRAHIERFARAAGLPDALAREEFLVCYQPLVRLADARLVGVEALVRWERPGHDRPLGPDEFVPLAEESGLIVPLGRWVLEQACAQAVRWRAEPGGEDVFVSVNIAVRQVHEPGLVDDVARVLRETGLPPAALQLELTETAAMATTGAPLVVLRRLAALGVRIAIDDFGTGYSNLAYLRELPVHVLKLAGSFVTGRGTGPGVTGDAIDADVLAHLVRLAHTLGLSVTAEHVETAEQGRLLHALGCDVGQGWHYSPATDAPAITAMLARGAVGARSL</sequence>
<name>A0ABS6UI65_9PSEU</name>
<dbReference type="PROSITE" id="PS50887">
    <property type="entry name" value="GGDEF"/>
    <property type="match status" value="1"/>
</dbReference>
<dbReference type="Pfam" id="PF00990">
    <property type="entry name" value="GGDEF"/>
    <property type="match status" value="1"/>
</dbReference>
<comment type="caution">
    <text evidence="5">The sequence shown here is derived from an EMBL/GenBank/DDBJ whole genome shotgun (WGS) entry which is preliminary data.</text>
</comment>
<feature type="domain" description="GGDEF" evidence="4">
    <location>
        <begin position="300"/>
        <end position="433"/>
    </location>
</feature>
<dbReference type="PROSITE" id="PS50112">
    <property type="entry name" value="PAS"/>
    <property type="match status" value="1"/>
</dbReference>
<dbReference type="Pfam" id="PF08448">
    <property type="entry name" value="PAS_4"/>
    <property type="match status" value="1"/>
</dbReference>
<dbReference type="PANTHER" id="PTHR44757:SF2">
    <property type="entry name" value="BIOFILM ARCHITECTURE MAINTENANCE PROTEIN MBAA"/>
    <property type="match status" value="1"/>
</dbReference>
<reference evidence="5 6" key="1">
    <citation type="submission" date="2020-11" db="EMBL/GenBank/DDBJ databases">
        <title>Pseudonocardia abyssalis sp. nov. and Pseudonocardia oceani sp. nov., description and phylogenomic analysis of two novel actinomycetes isolated from the deep Southern Ocean.</title>
        <authorList>
            <person name="Parra J."/>
        </authorList>
    </citation>
    <scope>NUCLEOTIDE SEQUENCE [LARGE SCALE GENOMIC DNA]</scope>
    <source>
        <strain evidence="6">KRD185</strain>
    </source>
</reference>
<dbReference type="InterPro" id="IPR000014">
    <property type="entry name" value="PAS"/>
</dbReference>
<dbReference type="EMBL" id="JADQDF010000001">
    <property type="protein sequence ID" value="MBW0131925.1"/>
    <property type="molecule type" value="Genomic_DNA"/>
</dbReference>
<dbReference type="InterPro" id="IPR000700">
    <property type="entry name" value="PAS-assoc_C"/>
</dbReference>
<dbReference type="CDD" id="cd01949">
    <property type="entry name" value="GGDEF"/>
    <property type="match status" value="1"/>
</dbReference>
<evidence type="ECO:0000259" key="4">
    <source>
        <dbReference type="PROSITE" id="PS50887"/>
    </source>
</evidence>
<dbReference type="PANTHER" id="PTHR44757">
    <property type="entry name" value="DIGUANYLATE CYCLASE DGCP"/>
    <property type="match status" value="1"/>
</dbReference>
<proteinExistence type="predicted"/>
<dbReference type="NCBIfam" id="TIGR00254">
    <property type="entry name" value="GGDEF"/>
    <property type="match status" value="1"/>
</dbReference>
<protein>
    <submittedName>
        <fullName evidence="5">EAL domain-containing protein</fullName>
    </submittedName>
</protein>
<feature type="domain" description="EAL" evidence="3">
    <location>
        <begin position="442"/>
        <end position="704"/>
    </location>
</feature>
<evidence type="ECO:0000259" key="3">
    <source>
        <dbReference type="PROSITE" id="PS50883"/>
    </source>
</evidence>
<dbReference type="CDD" id="cd01948">
    <property type="entry name" value="EAL"/>
    <property type="match status" value="1"/>
</dbReference>
<dbReference type="RefSeq" id="WP_218591042.1">
    <property type="nucleotide sequence ID" value="NZ_JADQDE010000067.1"/>
</dbReference>
<dbReference type="PROSITE" id="PS50113">
    <property type="entry name" value="PAC"/>
    <property type="match status" value="1"/>
</dbReference>
<dbReference type="InterPro" id="IPR001610">
    <property type="entry name" value="PAC"/>
</dbReference>
<dbReference type="InterPro" id="IPR001633">
    <property type="entry name" value="EAL_dom"/>
</dbReference>
<feature type="domain" description="PAC" evidence="2">
    <location>
        <begin position="219"/>
        <end position="271"/>
    </location>
</feature>
<gene>
    <name evidence="5" type="ORF">I4I82_30235</name>
</gene>
<dbReference type="InterPro" id="IPR013656">
    <property type="entry name" value="PAS_4"/>
</dbReference>
<dbReference type="SMART" id="SM00052">
    <property type="entry name" value="EAL"/>
    <property type="match status" value="1"/>
</dbReference>
<evidence type="ECO:0000259" key="1">
    <source>
        <dbReference type="PROSITE" id="PS50112"/>
    </source>
</evidence>
<dbReference type="SMART" id="SM00267">
    <property type="entry name" value="GGDEF"/>
    <property type="match status" value="1"/>
</dbReference>
<dbReference type="CDD" id="cd00130">
    <property type="entry name" value="PAS"/>
    <property type="match status" value="1"/>
</dbReference>
<dbReference type="PROSITE" id="PS50883">
    <property type="entry name" value="EAL"/>
    <property type="match status" value="1"/>
</dbReference>
<dbReference type="Proteomes" id="UP000694300">
    <property type="component" value="Unassembled WGS sequence"/>
</dbReference>
<dbReference type="InterPro" id="IPR052155">
    <property type="entry name" value="Biofilm_reg_signaling"/>
</dbReference>
<keyword evidence="6" id="KW-1185">Reference proteome</keyword>
<organism evidence="5 6">
    <name type="scientific">Pseudonocardia oceani</name>
    <dbReference type="NCBI Taxonomy" id="2792013"/>
    <lineage>
        <taxon>Bacteria</taxon>
        <taxon>Bacillati</taxon>
        <taxon>Actinomycetota</taxon>
        <taxon>Actinomycetes</taxon>
        <taxon>Pseudonocardiales</taxon>
        <taxon>Pseudonocardiaceae</taxon>
        <taxon>Pseudonocardia</taxon>
    </lineage>
</organism>
<evidence type="ECO:0000259" key="2">
    <source>
        <dbReference type="PROSITE" id="PS50113"/>
    </source>
</evidence>
<dbReference type="Pfam" id="PF00563">
    <property type="entry name" value="EAL"/>
    <property type="match status" value="1"/>
</dbReference>
<dbReference type="SMART" id="SM00091">
    <property type="entry name" value="PAS"/>
    <property type="match status" value="1"/>
</dbReference>
<evidence type="ECO:0000313" key="5">
    <source>
        <dbReference type="EMBL" id="MBW0131925.1"/>
    </source>
</evidence>
<feature type="domain" description="PAS" evidence="1">
    <location>
        <begin position="145"/>
        <end position="215"/>
    </location>
</feature>